<keyword evidence="3" id="KW-0812">Transmembrane</keyword>
<feature type="coiled-coil region" evidence="1">
    <location>
        <begin position="18"/>
        <end position="45"/>
    </location>
</feature>
<dbReference type="AlphaFoldDB" id="A0ABD6BHH0"/>
<dbReference type="RefSeq" id="WP_390287947.1">
    <property type="nucleotide sequence ID" value="NZ_JBHUDI010000007.1"/>
</dbReference>
<gene>
    <name evidence="4" type="ORF">ACFR99_12775</name>
</gene>
<dbReference type="Proteomes" id="UP001597076">
    <property type="component" value="Unassembled WGS sequence"/>
</dbReference>
<protein>
    <submittedName>
        <fullName evidence="4">Uncharacterized protein</fullName>
    </submittedName>
</protein>
<name>A0ABD6BHH0_9EURY</name>
<proteinExistence type="predicted"/>
<evidence type="ECO:0000256" key="3">
    <source>
        <dbReference type="SAM" id="Phobius"/>
    </source>
</evidence>
<feature type="transmembrane region" description="Helical" evidence="3">
    <location>
        <begin position="49"/>
        <end position="67"/>
    </location>
</feature>
<evidence type="ECO:0000256" key="1">
    <source>
        <dbReference type="SAM" id="Coils"/>
    </source>
</evidence>
<feature type="region of interest" description="Disordered" evidence="2">
    <location>
        <begin position="247"/>
        <end position="275"/>
    </location>
</feature>
<dbReference type="EMBL" id="JBHUDI010000007">
    <property type="protein sequence ID" value="MFD1564421.1"/>
    <property type="molecule type" value="Genomic_DNA"/>
</dbReference>
<keyword evidence="3" id="KW-0472">Membrane</keyword>
<organism evidence="4 5">
    <name type="scientific">Haloarchaeobius amylolyticus</name>
    <dbReference type="NCBI Taxonomy" id="1198296"/>
    <lineage>
        <taxon>Archaea</taxon>
        <taxon>Methanobacteriati</taxon>
        <taxon>Methanobacteriota</taxon>
        <taxon>Stenosarchaea group</taxon>
        <taxon>Halobacteria</taxon>
        <taxon>Halobacteriales</taxon>
        <taxon>Halorubellaceae</taxon>
        <taxon>Haloarchaeobius</taxon>
    </lineage>
</organism>
<feature type="transmembrane region" description="Helical" evidence="3">
    <location>
        <begin position="170"/>
        <end position="195"/>
    </location>
</feature>
<feature type="compositionally biased region" description="Acidic residues" evidence="2">
    <location>
        <begin position="254"/>
        <end position="268"/>
    </location>
</feature>
<evidence type="ECO:0000313" key="4">
    <source>
        <dbReference type="EMBL" id="MFD1564421.1"/>
    </source>
</evidence>
<feature type="transmembrane region" description="Helical" evidence="3">
    <location>
        <begin position="98"/>
        <end position="119"/>
    </location>
</feature>
<evidence type="ECO:0000313" key="5">
    <source>
        <dbReference type="Proteomes" id="UP001597076"/>
    </source>
</evidence>
<sequence>MGKTSNLSSKEDDSGSNLRILETEYENAQERLNQQQECLKEFSKEGMQMFRLILLFVAAPIALLGALDPQTLYHVNSAIMSNDCVTPVLGPCISFRTASYVTGTFLIISAGVNLFGAGYEARGVHNLSNPKDISWVLSTDHSEKEYLQDRLETYRNRIKHNDSIIGVKEFFLAFGKFTLLLSIFGITTIAAALIIGSPIGPLQSVFVLLLFLLPMVSQLRNAPDAYMDTERYPGYSPIYEVDPESFLGNTEYQNDGENETSQEQDNVDQDSTNNK</sequence>
<evidence type="ECO:0000256" key="2">
    <source>
        <dbReference type="SAM" id="MobiDB-lite"/>
    </source>
</evidence>
<comment type="caution">
    <text evidence="4">The sequence shown here is derived from an EMBL/GenBank/DDBJ whole genome shotgun (WGS) entry which is preliminary data.</text>
</comment>
<feature type="transmembrane region" description="Helical" evidence="3">
    <location>
        <begin position="201"/>
        <end position="219"/>
    </location>
</feature>
<reference evidence="4 5" key="1">
    <citation type="journal article" date="2019" name="Int. J. Syst. Evol. Microbiol.">
        <title>The Global Catalogue of Microorganisms (GCM) 10K type strain sequencing project: providing services to taxonomists for standard genome sequencing and annotation.</title>
        <authorList>
            <consortium name="The Broad Institute Genomics Platform"/>
            <consortium name="The Broad Institute Genome Sequencing Center for Infectious Disease"/>
            <person name="Wu L."/>
            <person name="Ma J."/>
        </authorList>
    </citation>
    <scope>NUCLEOTIDE SEQUENCE [LARGE SCALE GENOMIC DNA]</scope>
    <source>
        <strain evidence="4 5">CGMCC 1.12230</strain>
    </source>
</reference>
<keyword evidence="3" id="KW-1133">Transmembrane helix</keyword>
<keyword evidence="1" id="KW-0175">Coiled coil</keyword>
<keyword evidence="5" id="KW-1185">Reference proteome</keyword>
<accession>A0ABD6BHH0</accession>